<dbReference type="InterPro" id="IPR001810">
    <property type="entry name" value="F-box_dom"/>
</dbReference>
<gene>
    <name evidence="4" type="ORF">PsYK624_099930</name>
</gene>
<dbReference type="PANTHER" id="PTHR38926">
    <property type="entry name" value="F-BOX DOMAIN CONTAINING PROTEIN, EXPRESSED"/>
    <property type="match status" value="1"/>
</dbReference>
<feature type="region of interest" description="Disordered" evidence="2">
    <location>
        <begin position="582"/>
        <end position="612"/>
    </location>
</feature>
<dbReference type="Pfam" id="PF12937">
    <property type="entry name" value="F-box-like"/>
    <property type="match status" value="1"/>
</dbReference>
<proteinExistence type="predicted"/>
<keyword evidence="1" id="KW-0175">Coiled coil</keyword>
<dbReference type="Proteomes" id="UP000703269">
    <property type="component" value="Unassembled WGS sequence"/>
</dbReference>
<dbReference type="PANTHER" id="PTHR38926:SF5">
    <property type="entry name" value="F-BOX AND LEUCINE-RICH REPEAT PROTEIN 6"/>
    <property type="match status" value="1"/>
</dbReference>
<reference evidence="4 5" key="1">
    <citation type="submission" date="2021-08" db="EMBL/GenBank/DDBJ databases">
        <title>Draft Genome Sequence of Phanerochaete sordida strain YK-624.</title>
        <authorList>
            <person name="Mori T."/>
            <person name="Dohra H."/>
            <person name="Suzuki T."/>
            <person name="Kawagishi H."/>
            <person name="Hirai H."/>
        </authorList>
    </citation>
    <scope>NUCLEOTIDE SEQUENCE [LARGE SCALE GENOMIC DNA]</scope>
    <source>
        <strain evidence="4 5">YK-624</strain>
    </source>
</reference>
<accession>A0A9P3GHQ4</accession>
<evidence type="ECO:0000313" key="5">
    <source>
        <dbReference type="Proteomes" id="UP000703269"/>
    </source>
</evidence>
<feature type="domain" description="F-box" evidence="3">
    <location>
        <begin position="37"/>
        <end position="107"/>
    </location>
</feature>
<sequence length="612" mass="69846">MSVAVLQRQRLEARVAALEQELLATKAEWNELTLPGRLPPEILLRIFKNCRDEWLTDSCKRQHSQTRSQYYSEPSSYGSYDLWLRNTHVCNHWRRLALSDPSLWTQLRPHTLARTEAFLQRSQQMPLSVTWAMEEKDNTITEILRLVLEHSSRIRSLRIHYLRTGDSYRAWDVHQFPQLRRLSLFHKHRPPFIQPTQVFPLLEEIRLNQYGLANALSIISTQSARLTRLHLNNCETRRFRSGWATFFKVMAEIAPRLQELALTEALPSEPGVLFTSGKLRSIVPVIQMPHLRSLRIHDSAIAPATVLHHLSFPASVSIMLACHTAMSYGQQSSDPHVVILFGALERALAVNVLGSPRVFDDVSVAQLDSDTALHTEGRAREEGTANGHTYPAPAPVTLRFTNHRKLTGVIELAVKFTPWRDAERLYIDRRFERAYYSGEPYVLTGDSWRTVLGALPRLRELSVPDRGETSLLSALLPIKDQAVACPALDVLQLRSVSFKDDPPAAYFESEEVTGRPCRPHHFTKERWVRSMSTIIRKRRALQLGPSELRIHHHLNPAPLHELSQHGPHIQLVPETYETNQYDEPGKISLLTDGDRDSDDSGAENYFGSDSDL</sequence>
<dbReference type="SUPFAM" id="SSF52047">
    <property type="entry name" value="RNI-like"/>
    <property type="match status" value="1"/>
</dbReference>
<dbReference type="AlphaFoldDB" id="A0A9P3GHQ4"/>
<keyword evidence="5" id="KW-1185">Reference proteome</keyword>
<evidence type="ECO:0000256" key="1">
    <source>
        <dbReference type="SAM" id="Coils"/>
    </source>
</evidence>
<dbReference type="EMBL" id="BPQB01000035">
    <property type="protein sequence ID" value="GJE93829.1"/>
    <property type="molecule type" value="Genomic_DNA"/>
</dbReference>
<dbReference type="OrthoDB" id="2802834at2759"/>
<protein>
    <recommendedName>
        <fullName evidence="3">F-box domain-containing protein</fullName>
    </recommendedName>
</protein>
<dbReference type="Gene3D" id="1.20.1280.50">
    <property type="match status" value="1"/>
</dbReference>
<evidence type="ECO:0000313" key="4">
    <source>
        <dbReference type="EMBL" id="GJE93829.1"/>
    </source>
</evidence>
<feature type="coiled-coil region" evidence="1">
    <location>
        <begin position="1"/>
        <end position="28"/>
    </location>
</feature>
<organism evidence="4 5">
    <name type="scientific">Phanerochaete sordida</name>
    <dbReference type="NCBI Taxonomy" id="48140"/>
    <lineage>
        <taxon>Eukaryota</taxon>
        <taxon>Fungi</taxon>
        <taxon>Dikarya</taxon>
        <taxon>Basidiomycota</taxon>
        <taxon>Agaricomycotina</taxon>
        <taxon>Agaricomycetes</taxon>
        <taxon>Polyporales</taxon>
        <taxon>Phanerochaetaceae</taxon>
        <taxon>Phanerochaete</taxon>
    </lineage>
</organism>
<evidence type="ECO:0000259" key="3">
    <source>
        <dbReference type="Pfam" id="PF12937"/>
    </source>
</evidence>
<comment type="caution">
    <text evidence="4">The sequence shown here is derived from an EMBL/GenBank/DDBJ whole genome shotgun (WGS) entry which is preliminary data.</text>
</comment>
<name>A0A9P3GHQ4_9APHY</name>
<evidence type="ECO:0000256" key="2">
    <source>
        <dbReference type="SAM" id="MobiDB-lite"/>
    </source>
</evidence>